<dbReference type="OrthoDB" id="3068983at2759"/>
<sequence>MAEAAHRLAFCEANQRNAKYFEERNGFLNSQATDTQVLDGLEDANLCSVTASYSDGAEVKAEDTEAHGEESEHGIAVLTTPIPAKRELPTPNPVKKAKQARTSGPRKVISRTTIGRQATLMQARSCQRINLALSRMVCVLRQSVDCLETRLAAVEGKLPRIKKLGDCVLKLQEERDNLIMRMRCISQRESDYDVYSLMGSELGSDVKEYEPGSDPVEDPYIPSLESQIQAAVWNGVGDGKPQGRPPGMDPKVWEVEKKKWA</sequence>
<dbReference type="AlphaFoldDB" id="A0A0C9W153"/>
<evidence type="ECO:0000313" key="2">
    <source>
        <dbReference type="EMBL" id="KIJ44671.1"/>
    </source>
</evidence>
<gene>
    <name evidence="2" type="ORF">M422DRAFT_251971</name>
</gene>
<dbReference type="EMBL" id="KN837116">
    <property type="protein sequence ID" value="KIJ44671.1"/>
    <property type="molecule type" value="Genomic_DNA"/>
</dbReference>
<proteinExistence type="predicted"/>
<feature type="compositionally biased region" description="Basic and acidic residues" evidence="1">
    <location>
        <begin position="251"/>
        <end position="261"/>
    </location>
</feature>
<dbReference type="HOGENOM" id="CLU_1066238_0_0_1"/>
<keyword evidence="3" id="KW-1185">Reference proteome</keyword>
<protein>
    <submittedName>
        <fullName evidence="2">Uncharacterized protein</fullName>
    </submittedName>
</protein>
<name>A0A0C9W153_SPHS4</name>
<dbReference type="Proteomes" id="UP000054279">
    <property type="component" value="Unassembled WGS sequence"/>
</dbReference>
<evidence type="ECO:0000313" key="3">
    <source>
        <dbReference type="Proteomes" id="UP000054279"/>
    </source>
</evidence>
<reference evidence="2 3" key="1">
    <citation type="submission" date="2014-06" db="EMBL/GenBank/DDBJ databases">
        <title>Evolutionary Origins and Diversification of the Mycorrhizal Mutualists.</title>
        <authorList>
            <consortium name="DOE Joint Genome Institute"/>
            <consortium name="Mycorrhizal Genomics Consortium"/>
            <person name="Kohler A."/>
            <person name="Kuo A."/>
            <person name="Nagy L.G."/>
            <person name="Floudas D."/>
            <person name="Copeland A."/>
            <person name="Barry K.W."/>
            <person name="Cichocki N."/>
            <person name="Veneault-Fourrey C."/>
            <person name="LaButti K."/>
            <person name="Lindquist E.A."/>
            <person name="Lipzen A."/>
            <person name="Lundell T."/>
            <person name="Morin E."/>
            <person name="Murat C."/>
            <person name="Riley R."/>
            <person name="Ohm R."/>
            <person name="Sun H."/>
            <person name="Tunlid A."/>
            <person name="Henrissat B."/>
            <person name="Grigoriev I.V."/>
            <person name="Hibbett D.S."/>
            <person name="Martin F."/>
        </authorList>
    </citation>
    <scope>NUCLEOTIDE SEQUENCE [LARGE SCALE GENOMIC DNA]</scope>
    <source>
        <strain evidence="2 3">SS14</strain>
    </source>
</reference>
<feature type="region of interest" description="Disordered" evidence="1">
    <location>
        <begin position="86"/>
        <end position="106"/>
    </location>
</feature>
<evidence type="ECO:0000256" key="1">
    <source>
        <dbReference type="SAM" id="MobiDB-lite"/>
    </source>
</evidence>
<organism evidence="2 3">
    <name type="scientific">Sphaerobolus stellatus (strain SS14)</name>
    <dbReference type="NCBI Taxonomy" id="990650"/>
    <lineage>
        <taxon>Eukaryota</taxon>
        <taxon>Fungi</taxon>
        <taxon>Dikarya</taxon>
        <taxon>Basidiomycota</taxon>
        <taxon>Agaricomycotina</taxon>
        <taxon>Agaricomycetes</taxon>
        <taxon>Phallomycetidae</taxon>
        <taxon>Geastrales</taxon>
        <taxon>Sphaerobolaceae</taxon>
        <taxon>Sphaerobolus</taxon>
    </lineage>
</organism>
<feature type="region of interest" description="Disordered" evidence="1">
    <location>
        <begin position="236"/>
        <end position="261"/>
    </location>
</feature>
<accession>A0A0C9W153</accession>